<keyword evidence="2" id="KW-1185">Reference proteome</keyword>
<accession>A0A6G1CFL1</accession>
<comment type="caution">
    <text evidence="1">The sequence shown here is derived from an EMBL/GenBank/DDBJ whole genome shotgun (WGS) entry which is preliminary data.</text>
</comment>
<protein>
    <submittedName>
        <fullName evidence="1">Uncharacterized protein</fullName>
    </submittedName>
</protein>
<dbReference type="GO" id="GO:0071541">
    <property type="term" value="C:eukaryotic translation initiation factor 3 complex, eIF3m"/>
    <property type="evidence" value="ECO:0007669"/>
    <property type="project" value="TreeGrafter"/>
</dbReference>
<organism evidence="1 2">
    <name type="scientific">Oryza meyeriana var. granulata</name>
    <dbReference type="NCBI Taxonomy" id="110450"/>
    <lineage>
        <taxon>Eukaryota</taxon>
        <taxon>Viridiplantae</taxon>
        <taxon>Streptophyta</taxon>
        <taxon>Embryophyta</taxon>
        <taxon>Tracheophyta</taxon>
        <taxon>Spermatophyta</taxon>
        <taxon>Magnoliopsida</taxon>
        <taxon>Liliopsida</taxon>
        <taxon>Poales</taxon>
        <taxon>Poaceae</taxon>
        <taxon>BOP clade</taxon>
        <taxon>Oryzoideae</taxon>
        <taxon>Oryzeae</taxon>
        <taxon>Oryzinae</taxon>
        <taxon>Oryza</taxon>
        <taxon>Oryza meyeriana</taxon>
    </lineage>
</organism>
<dbReference type="AlphaFoldDB" id="A0A6G1CFL1"/>
<dbReference type="GO" id="GO:0001732">
    <property type="term" value="P:formation of cytoplasmic translation initiation complex"/>
    <property type="evidence" value="ECO:0007669"/>
    <property type="project" value="TreeGrafter"/>
</dbReference>
<reference evidence="1 2" key="1">
    <citation type="submission" date="2019-11" db="EMBL/GenBank/DDBJ databases">
        <title>Whole genome sequence of Oryza granulata.</title>
        <authorList>
            <person name="Li W."/>
        </authorList>
    </citation>
    <scope>NUCLEOTIDE SEQUENCE [LARGE SCALE GENOMIC DNA]</scope>
    <source>
        <strain evidence="2">cv. Menghai</strain>
        <tissue evidence="1">Leaf</tissue>
    </source>
</reference>
<proteinExistence type="predicted"/>
<dbReference type="GO" id="GO:0003729">
    <property type="term" value="F:mRNA binding"/>
    <property type="evidence" value="ECO:0007669"/>
    <property type="project" value="TreeGrafter"/>
</dbReference>
<evidence type="ECO:0000313" key="2">
    <source>
        <dbReference type="Proteomes" id="UP000479710"/>
    </source>
</evidence>
<gene>
    <name evidence="1" type="ORF">E2562_012665</name>
</gene>
<dbReference type="GO" id="GO:0002188">
    <property type="term" value="P:translation reinitiation"/>
    <property type="evidence" value="ECO:0007669"/>
    <property type="project" value="TreeGrafter"/>
</dbReference>
<dbReference type="PANTHER" id="PTHR14005">
    <property type="entry name" value="EUKARYOTIC TRANSLATION INITIATION FACTOR 3, THETA SUBUNIT"/>
    <property type="match status" value="1"/>
</dbReference>
<dbReference type="Proteomes" id="UP000479710">
    <property type="component" value="Unassembled WGS sequence"/>
</dbReference>
<dbReference type="GO" id="GO:0071540">
    <property type="term" value="C:eukaryotic translation initiation factor 3 complex, eIF3e"/>
    <property type="evidence" value="ECO:0007669"/>
    <property type="project" value="TreeGrafter"/>
</dbReference>
<dbReference type="GO" id="GO:0003743">
    <property type="term" value="F:translation initiation factor activity"/>
    <property type="evidence" value="ECO:0007669"/>
    <property type="project" value="TreeGrafter"/>
</dbReference>
<dbReference type="OrthoDB" id="1712720at2759"/>
<dbReference type="InterPro" id="IPR027512">
    <property type="entry name" value="EIF3A"/>
</dbReference>
<dbReference type="PANTHER" id="PTHR14005:SF0">
    <property type="entry name" value="EUKARYOTIC TRANSLATION INITIATION FACTOR 3 SUBUNIT A"/>
    <property type="match status" value="1"/>
</dbReference>
<sequence length="327" mass="37737">MEQAAMLRFPRRLAAIGETLQAQESKLQRIVRDLINLSIPRRLRLLPQLRHLDTRPEGAEAEAEAQVVVAAFIEDLLEVYVEVGFAGASASAATQLVLLGDALPGPIPLHAFLPADDDDLRKACCCLDSVSSKTQELQDCLGGSLASLYTLRFLLPAHQFAVPYKDEVVSGLRNAVEKAKTAAKWAIEALENINPVLTELQLEQHAEKRKESLCELEVRMDYLERAKRQEEAPLLQQAFREQASILRDQRQKLREDEINHYRMEHNRLSRMLQHKNEFQEQVIQRRELEFCRLKKEKDERIARLIHLRKHERESMRKMIYYLNQVTT</sequence>
<evidence type="ECO:0000313" key="1">
    <source>
        <dbReference type="EMBL" id="KAF0898969.1"/>
    </source>
</evidence>
<name>A0A6G1CFL1_9ORYZ</name>
<dbReference type="GO" id="GO:0043614">
    <property type="term" value="C:multi-eIF complex"/>
    <property type="evidence" value="ECO:0007669"/>
    <property type="project" value="TreeGrafter"/>
</dbReference>
<dbReference type="EMBL" id="SPHZ02000009">
    <property type="protein sequence ID" value="KAF0898969.1"/>
    <property type="molecule type" value="Genomic_DNA"/>
</dbReference>